<dbReference type="AlphaFoldDB" id="A0A172TYE8"/>
<dbReference type="KEGG" id="fla:SY85_17990"/>
<dbReference type="InterPro" id="IPR039426">
    <property type="entry name" value="TonB-dep_rcpt-like"/>
</dbReference>
<feature type="chain" id="PRO_5008001388" evidence="10">
    <location>
        <begin position="22"/>
        <end position="1045"/>
    </location>
</feature>
<evidence type="ECO:0000313" key="13">
    <source>
        <dbReference type="EMBL" id="ANE52105.1"/>
    </source>
</evidence>
<dbReference type="Gene3D" id="2.60.40.1120">
    <property type="entry name" value="Carboxypeptidase-like, regulatory domain"/>
    <property type="match status" value="1"/>
</dbReference>
<evidence type="ECO:0000256" key="9">
    <source>
        <dbReference type="RuleBase" id="RU003357"/>
    </source>
</evidence>
<evidence type="ECO:0000256" key="6">
    <source>
        <dbReference type="ARBA" id="ARBA00023136"/>
    </source>
</evidence>
<name>A0A172TYE8_9BACT</name>
<dbReference type="NCBIfam" id="TIGR04057">
    <property type="entry name" value="SusC_RagA_signa"/>
    <property type="match status" value="1"/>
</dbReference>
<dbReference type="NCBIfam" id="TIGR04056">
    <property type="entry name" value="OMP_RagA_SusC"/>
    <property type="match status" value="1"/>
</dbReference>
<keyword evidence="7 8" id="KW-0998">Cell outer membrane</keyword>
<comment type="similarity">
    <text evidence="8 9">Belongs to the TonB-dependent receptor family.</text>
</comment>
<evidence type="ECO:0000256" key="3">
    <source>
        <dbReference type="ARBA" id="ARBA00022452"/>
    </source>
</evidence>
<dbReference type="InterPro" id="IPR000531">
    <property type="entry name" value="Beta-barrel_TonB"/>
</dbReference>
<organism evidence="13 14">
    <name type="scientific">Flavisolibacter tropicus</name>
    <dbReference type="NCBI Taxonomy" id="1492898"/>
    <lineage>
        <taxon>Bacteria</taxon>
        <taxon>Pseudomonadati</taxon>
        <taxon>Bacteroidota</taxon>
        <taxon>Chitinophagia</taxon>
        <taxon>Chitinophagales</taxon>
        <taxon>Chitinophagaceae</taxon>
        <taxon>Flavisolibacter</taxon>
    </lineage>
</organism>
<dbReference type="Gene3D" id="2.40.170.20">
    <property type="entry name" value="TonB-dependent receptor, beta-barrel domain"/>
    <property type="match status" value="1"/>
</dbReference>
<evidence type="ECO:0000259" key="12">
    <source>
        <dbReference type="Pfam" id="PF07715"/>
    </source>
</evidence>
<dbReference type="InterPro" id="IPR036942">
    <property type="entry name" value="Beta-barrel_TonB_sf"/>
</dbReference>
<keyword evidence="2 8" id="KW-0813">Transport</keyword>
<feature type="domain" description="TonB-dependent receptor-like beta-barrel" evidence="11">
    <location>
        <begin position="487"/>
        <end position="1001"/>
    </location>
</feature>
<dbReference type="OrthoDB" id="609136at2"/>
<evidence type="ECO:0000259" key="11">
    <source>
        <dbReference type="Pfam" id="PF00593"/>
    </source>
</evidence>
<dbReference type="InterPro" id="IPR037066">
    <property type="entry name" value="Plug_dom_sf"/>
</dbReference>
<proteinExistence type="inferred from homology"/>
<sequence>MRKLLRFLVITFLVLPYLAFAQTRQITGTVTDEGGNPLAFVSVVEKGTKNGTTTNDKGQFSLSVTSANPVLTVSYTGRQPQEIAVGANNNYTIALQATGTMAEVVVTALGIRREQKELGYSAQQVNVGEITETRQTNIVNALQGRATGLQINSTGGAPGQGARIIMRGVNSLDPNRNIQPFFVVDGIPIDNSTDVPAGSGQDLKGLSNRAADINPDDIESITVLKGGAATALYGIRAANGAIIITTKSGRAGRVRINLTSTYGVDEVDKFPDTQKTFTQGYSGVYDKTSFWPSWGPTVAEAKAQDPTHPDELFNNYKRGYQDGYIIRNTLSLSGGTDVATFAASLSQLNQQGVLPFSDYQNYGGKVSSTVKISEKIRFGASANYINSGGYRVNADRYNEQLSYWAPRWDVMDYETPEGTMKVYGVDNDNPMFVVSHRRFKDDVNRFIGNVNFSYTPINWLDISYRFGGDIISDVRTETAPGPKGLPGELYPASDFRNYDPSRGLGGFVEEYRGNRRILNSTAIVSLSPKLSDNISTSLKLGHDLFDSRFKYVYTIGDTLSDPTFYNLNNARKVTASNYLEDRRIVGVFGDLTLGWKDFLYLTLTARNDWTSTLPEQNRSFFYPSASVSYVLSQHLTLPDWISFAKVRGSVAKIGKDAPPYSFSTGFIPLDPPLLGGLTLSDRSGDPNLKPEFTTSYEGGVDARFLQNRIGVEFTYYNNTSKDLIIPVAVTTSSGLKEIYLNAGSIRNKGVEISLYGTPVRKKDFNWDVRVNYTHNDNEVLEIYPGLTEVPILSQFGYLSSTVTQKFIPGMPVGALFGRSYARYYGTGKEDPIFIDYSRPQLIGANGFPVINTKQMYLGNSQPDWIGSIYNDLRYKQFSLSFLFDAQQGLKKYNQMANFMAAFGIATYTENRRETVVFEGVKSDGSPNTKPVWLGQGVGPDGVNYGNGFYRNVYRGVSENFVEDASFVKLRNVTIAYQLPESLLHKTKFITGASIALSGNNLWLSTDYTGFDPESSSNSAASLADGFAGFTYPATRSYMVTLNLSF</sequence>
<comment type="subcellular location">
    <subcellularLocation>
        <location evidence="1 8">Cell outer membrane</location>
        <topology evidence="1 8">Multi-pass membrane protein</topology>
    </subcellularLocation>
</comment>
<evidence type="ECO:0000256" key="5">
    <source>
        <dbReference type="ARBA" id="ARBA00023077"/>
    </source>
</evidence>
<keyword evidence="5 9" id="KW-0798">TonB box</keyword>
<dbReference type="Pfam" id="PF00593">
    <property type="entry name" value="TonB_dep_Rec_b-barrel"/>
    <property type="match status" value="1"/>
</dbReference>
<keyword evidence="6 8" id="KW-0472">Membrane</keyword>
<dbReference type="PATRIC" id="fig|1492898.3.peg.3910"/>
<reference evidence="14" key="1">
    <citation type="submission" date="2015-01" db="EMBL/GenBank/DDBJ databases">
        <title>Flavisolibacter sp./LCS9/ whole genome sequencing.</title>
        <authorList>
            <person name="Kim M.K."/>
            <person name="Srinivasan S."/>
            <person name="Lee J.-J."/>
        </authorList>
    </citation>
    <scope>NUCLEOTIDE SEQUENCE [LARGE SCALE GENOMIC DNA]</scope>
    <source>
        <strain evidence="14">LCS9</strain>
    </source>
</reference>
<dbReference type="InterPro" id="IPR023996">
    <property type="entry name" value="TonB-dep_OMP_SusC/RagA"/>
</dbReference>
<dbReference type="SUPFAM" id="SSF49464">
    <property type="entry name" value="Carboxypeptidase regulatory domain-like"/>
    <property type="match status" value="1"/>
</dbReference>
<evidence type="ECO:0000256" key="4">
    <source>
        <dbReference type="ARBA" id="ARBA00022692"/>
    </source>
</evidence>
<dbReference type="SUPFAM" id="SSF56935">
    <property type="entry name" value="Porins"/>
    <property type="match status" value="1"/>
</dbReference>
<dbReference type="InterPro" id="IPR023997">
    <property type="entry name" value="TonB-dep_OMP_SusC/RagA_CS"/>
</dbReference>
<dbReference type="GO" id="GO:0009279">
    <property type="term" value="C:cell outer membrane"/>
    <property type="evidence" value="ECO:0007669"/>
    <property type="project" value="UniProtKB-SubCell"/>
</dbReference>
<dbReference type="Pfam" id="PF07715">
    <property type="entry name" value="Plug"/>
    <property type="match status" value="1"/>
</dbReference>
<keyword evidence="3 8" id="KW-1134">Transmembrane beta strand</keyword>
<evidence type="ECO:0000256" key="1">
    <source>
        <dbReference type="ARBA" id="ARBA00004571"/>
    </source>
</evidence>
<dbReference type="Proteomes" id="UP000077177">
    <property type="component" value="Chromosome"/>
</dbReference>
<keyword evidence="13" id="KW-0675">Receptor</keyword>
<reference evidence="13 14" key="2">
    <citation type="journal article" date="2016" name="Int. J. Syst. Evol. Microbiol.">
        <title>Flavisolibacter tropicus sp. nov., isolated from tropical soil.</title>
        <authorList>
            <person name="Lee J.J."/>
            <person name="Kang M.S."/>
            <person name="Kim G.S."/>
            <person name="Lee C.S."/>
            <person name="Lim S."/>
            <person name="Lee J."/>
            <person name="Roh S.H."/>
            <person name="Kang H."/>
            <person name="Ha J.M."/>
            <person name="Bae S."/>
            <person name="Jung H.Y."/>
            <person name="Kim M.K."/>
        </authorList>
    </citation>
    <scope>NUCLEOTIDE SEQUENCE [LARGE SCALE GENOMIC DNA]</scope>
    <source>
        <strain evidence="13 14">LCS9</strain>
    </source>
</reference>
<accession>A0A172TYE8</accession>
<protein>
    <submittedName>
        <fullName evidence="13">TonB-dependent receptor</fullName>
    </submittedName>
</protein>
<keyword evidence="4 8" id="KW-0812">Transmembrane</keyword>
<evidence type="ECO:0000256" key="2">
    <source>
        <dbReference type="ARBA" id="ARBA00022448"/>
    </source>
</evidence>
<evidence type="ECO:0000256" key="7">
    <source>
        <dbReference type="ARBA" id="ARBA00023237"/>
    </source>
</evidence>
<evidence type="ECO:0000256" key="8">
    <source>
        <dbReference type="PROSITE-ProRule" id="PRU01360"/>
    </source>
</evidence>
<dbReference type="STRING" id="1492898.SY85_17990"/>
<keyword evidence="10" id="KW-0732">Signal</keyword>
<dbReference type="EMBL" id="CP011390">
    <property type="protein sequence ID" value="ANE52105.1"/>
    <property type="molecule type" value="Genomic_DNA"/>
</dbReference>
<evidence type="ECO:0000313" key="14">
    <source>
        <dbReference type="Proteomes" id="UP000077177"/>
    </source>
</evidence>
<dbReference type="Gene3D" id="2.170.130.10">
    <property type="entry name" value="TonB-dependent receptor, plug domain"/>
    <property type="match status" value="1"/>
</dbReference>
<dbReference type="Pfam" id="PF13715">
    <property type="entry name" value="CarbopepD_reg_2"/>
    <property type="match status" value="1"/>
</dbReference>
<dbReference type="InterPro" id="IPR008969">
    <property type="entry name" value="CarboxyPept-like_regulatory"/>
</dbReference>
<feature type="signal peptide" evidence="10">
    <location>
        <begin position="1"/>
        <end position="21"/>
    </location>
</feature>
<dbReference type="InterPro" id="IPR012910">
    <property type="entry name" value="Plug_dom"/>
</dbReference>
<dbReference type="RefSeq" id="WP_066406262.1">
    <property type="nucleotide sequence ID" value="NZ_CP011390.1"/>
</dbReference>
<dbReference type="PROSITE" id="PS52016">
    <property type="entry name" value="TONB_DEPENDENT_REC_3"/>
    <property type="match status" value="1"/>
</dbReference>
<keyword evidence="14" id="KW-1185">Reference proteome</keyword>
<evidence type="ECO:0000256" key="10">
    <source>
        <dbReference type="SAM" id="SignalP"/>
    </source>
</evidence>
<gene>
    <name evidence="13" type="ORF">SY85_17990</name>
</gene>
<feature type="domain" description="TonB-dependent receptor plug" evidence="12">
    <location>
        <begin position="115"/>
        <end position="241"/>
    </location>
</feature>